<accession>A0AAV0JD80</accession>
<organism evidence="1 2">
    <name type="scientific">Linum tenue</name>
    <dbReference type="NCBI Taxonomy" id="586396"/>
    <lineage>
        <taxon>Eukaryota</taxon>
        <taxon>Viridiplantae</taxon>
        <taxon>Streptophyta</taxon>
        <taxon>Embryophyta</taxon>
        <taxon>Tracheophyta</taxon>
        <taxon>Spermatophyta</taxon>
        <taxon>Magnoliopsida</taxon>
        <taxon>eudicotyledons</taxon>
        <taxon>Gunneridae</taxon>
        <taxon>Pentapetalae</taxon>
        <taxon>rosids</taxon>
        <taxon>fabids</taxon>
        <taxon>Malpighiales</taxon>
        <taxon>Linaceae</taxon>
        <taxon>Linum</taxon>
    </lineage>
</organism>
<keyword evidence="2" id="KW-1185">Reference proteome</keyword>
<evidence type="ECO:0000313" key="2">
    <source>
        <dbReference type="Proteomes" id="UP001154282"/>
    </source>
</evidence>
<dbReference type="EMBL" id="CAMGYJ010000004">
    <property type="protein sequence ID" value="CAI0407320.1"/>
    <property type="molecule type" value="Genomic_DNA"/>
</dbReference>
<gene>
    <name evidence="1" type="ORF">LITE_LOCUS13528</name>
</gene>
<name>A0AAV0JD80_9ROSI</name>
<dbReference type="Proteomes" id="UP001154282">
    <property type="component" value="Unassembled WGS sequence"/>
</dbReference>
<proteinExistence type="predicted"/>
<sequence>MFAPLERPWRLQITIPTAKHFYTKNCWVLVQFMKKLTVTSGTNFHLLCPVKCLT</sequence>
<protein>
    <submittedName>
        <fullName evidence="1">Uncharacterized protein</fullName>
    </submittedName>
</protein>
<evidence type="ECO:0000313" key="1">
    <source>
        <dbReference type="EMBL" id="CAI0407320.1"/>
    </source>
</evidence>
<reference evidence="1" key="1">
    <citation type="submission" date="2022-08" db="EMBL/GenBank/DDBJ databases">
        <authorList>
            <person name="Gutierrez-Valencia J."/>
        </authorList>
    </citation>
    <scope>NUCLEOTIDE SEQUENCE</scope>
</reference>
<dbReference type="AlphaFoldDB" id="A0AAV0JD80"/>
<comment type="caution">
    <text evidence="1">The sequence shown here is derived from an EMBL/GenBank/DDBJ whole genome shotgun (WGS) entry which is preliminary data.</text>
</comment>